<feature type="compositionally biased region" description="Polar residues" evidence="1">
    <location>
        <begin position="789"/>
        <end position="806"/>
    </location>
</feature>
<feature type="compositionally biased region" description="Polar residues" evidence="1">
    <location>
        <begin position="675"/>
        <end position="685"/>
    </location>
</feature>
<comment type="caution">
    <text evidence="2">The sequence shown here is derived from an EMBL/GenBank/DDBJ whole genome shotgun (WGS) entry which is preliminary data.</text>
</comment>
<dbReference type="EMBL" id="JANBTX010000011">
    <property type="protein sequence ID" value="KAJ2690448.1"/>
    <property type="molecule type" value="Genomic_DNA"/>
</dbReference>
<dbReference type="OrthoDB" id="10035640at2759"/>
<feature type="region of interest" description="Disordered" evidence="1">
    <location>
        <begin position="997"/>
        <end position="1029"/>
    </location>
</feature>
<feature type="compositionally biased region" description="Polar residues" evidence="1">
    <location>
        <begin position="136"/>
        <end position="158"/>
    </location>
</feature>
<name>A0A9W8GRL2_9FUNG</name>
<feature type="compositionally biased region" description="Low complexity" evidence="1">
    <location>
        <begin position="898"/>
        <end position="909"/>
    </location>
</feature>
<keyword evidence="3" id="KW-1185">Reference proteome</keyword>
<protein>
    <recommendedName>
        <fullName evidence="4">BLOC-1-related complex subunit 5</fullName>
    </recommendedName>
</protein>
<organism evidence="2 3">
    <name type="scientific">Coemansia spiralis</name>
    <dbReference type="NCBI Taxonomy" id="417178"/>
    <lineage>
        <taxon>Eukaryota</taxon>
        <taxon>Fungi</taxon>
        <taxon>Fungi incertae sedis</taxon>
        <taxon>Zoopagomycota</taxon>
        <taxon>Kickxellomycotina</taxon>
        <taxon>Kickxellomycetes</taxon>
        <taxon>Kickxellales</taxon>
        <taxon>Kickxellaceae</taxon>
        <taxon>Coemansia</taxon>
    </lineage>
</organism>
<feature type="compositionally biased region" description="Polar residues" evidence="1">
    <location>
        <begin position="67"/>
        <end position="89"/>
    </location>
</feature>
<feature type="region of interest" description="Disordered" evidence="1">
    <location>
        <begin position="130"/>
        <end position="181"/>
    </location>
</feature>
<feature type="compositionally biased region" description="Low complexity" evidence="1">
    <location>
        <begin position="710"/>
        <end position="731"/>
    </location>
</feature>
<evidence type="ECO:0008006" key="4">
    <source>
        <dbReference type="Google" id="ProtNLM"/>
    </source>
</evidence>
<evidence type="ECO:0000313" key="3">
    <source>
        <dbReference type="Proteomes" id="UP001151516"/>
    </source>
</evidence>
<evidence type="ECO:0000313" key="2">
    <source>
        <dbReference type="EMBL" id="KAJ2690448.1"/>
    </source>
</evidence>
<sequence>MSYAPAFPREPMPLHYVIMPVFAHSHGIAPTGVTRRDSMGIGLGGNIRRSQQLAASSSQAHMRSIDMSAQRSRPQTARSRMTQGLSGSSLKEAAQPTLPQNSSSIYSAGLANDSRISLLSMIAPREDLHHDELPQRCSTENTRLSLGPTVKSTKSSRALSGDHSVSPEGGRPRSKTQSSEQGIVTVFSVAQKPPSLDPDLEALNRLPKYRPLVLAPSNNRLTGLFQSGTRYIEPTAEQLHLDETELTGFCLSFRDYVSNRVHQVCDRQMGFATAARHMSTRAATSQSRLGHVAQLSKHEQGSVSALKSLQRQAEKSYELVQDILRDLERLDNMLPANDRFFAADSVAPREFPSLSKMLVQRRRHSLPASPSPHSSVVLRRQIAAKKAGIPAFPTRTTSLAGIHGRPLSAIPATESGKPRPGPYQLPGLIRHAGANATNRLHSKCSTDTRALRTRGSRGSMTGSESANTSAPVSPTTNGEPRLSFDGETISPLDNTKISALTAHGGDEHRFAYKRASQPFGGLRRPNSAASTYLDSGKSNNYSRSEVSLSREQVVWSPQIAFGASDSVFGFPSFDGASLSPQLALSDVGDEYAEGALDGNHSNMDMVLCAGLMPVPLKAPSNAIYDRSLGNAASGNLEHLGSLTHYAKGASLDEKSPISSLGRASSRASVEYEHQNALTSPSSVQSLKPPPLFRGGSMVSTTSPRSLPRGLSIRSTSSLASSPSASSIVSPTTPLGSPAAHGAANSLSIITMPDMSPASGRQALLSPQFPSEAARMLKRVIMEKPRKGSAETSPLASRPASQTLTSGRLRQALHPTSAEADDGHDAASAVSEMKAAFSYGTRSRASSVAHSLKSALEESDAVGLLHATSPSKPHSEATCAGDSVNGFSPTARANPERMSTWSSSSARTLSEGLSGHRVSCAEDSRSSKQPLPSAALSSLAASAAMINLPPTVNEAAGKSLGGTASSNAAIARVPRTRPVADLGLSIRSDLERRVRSFSASEGNTSLSSGARPHSSMGFHNPASGTRPSLWSVRPSSYRTRRHSPHSASIRGFPQATHRLSVVSTDSNSNCQTSRFASMHNDFADQQSDAASISSYSSQATEMLHPSPPVSATAIAGKRRAQTMDLQPLSAL</sequence>
<feature type="compositionally biased region" description="Polar residues" evidence="1">
    <location>
        <begin position="997"/>
        <end position="1007"/>
    </location>
</feature>
<feature type="region of interest" description="Disordered" evidence="1">
    <location>
        <begin position="407"/>
        <end position="490"/>
    </location>
</feature>
<evidence type="ECO:0000256" key="1">
    <source>
        <dbReference type="SAM" id="MobiDB-lite"/>
    </source>
</evidence>
<feature type="region of interest" description="Disordered" evidence="1">
    <location>
        <begin position="54"/>
        <end position="102"/>
    </location>
</feature>
<accession>A0A9W8GRL2</accession>
<dbReference type="Proteomes" id="UP001151516">
    <property type="component" value="Unassembled WGS sequence"/>
</dbReference>
<feature type="compositionally biased region" description="Polar residues" evidence="1">
    <location>
        <begin position="456"/>
        <end position="478"/>
    </location>
</feature>
<feature type="compositionally biased region" description="Polar residues" evidence="1">
    <location>
        <begin position="527"/>
        <end position="540"/>
    </location>
</feature>
<reference evidence="2" key="1">
    <citation type="submission" date="2022-07" db="EMBL/GenBank/DDBJ databases">
        <title>Phylogenomic reconstructions and comparative analyses of Kickxellomycotina fungi.</title>
        <authorList>
            <person name="Reynolds N.K."/>
            <person name="Stajich J.E."/>
            <person name="Barry K."/>
            <person name="Grigoriev I.V."/>
            <person name="Crous P."/>
            <person name="Smith M.E."/>
        </authorList>
    </citation>
    <scope>NUCLEOTIDE SEQUENCE</scope>
    <source>
        <strain evidence="2">CBS 109367</strain>
    </source>
</reference>
<gene>
    <name evidence="2" type="ORF">IWW39_000695</name>
</gene>
<feature type="region of interest" description="Disordered" evidence="1">
    <location>
        <begin position="671"/>
        <end position="740"/>
    </location>
</feature>
<feature type="region of interest" description="Disordered" evidence="1">
    <location>
        <begin position="784"/>
        <end position="806"/>
    </location>
</feature>
<feature type="region of interest" description="Disordered" evidence="1">
    <location>
        <begin position="868"/>
        <end position="930"/>
    </location>
</feature>
<dbReference type="AlphaFoldDB" id="A0A9W8GRL2"/>
<feature type="region of interest" description="Disordered" evidence="1">
    <location>
        <begin position="518"/>
        <end position="540"/>
    </location>
</feature>
<proteinExistence type="predicted"/>